<accession>A0AAX1NBN1</accession>
<dbReference type="Pfam" id="PF09864">
    <property type="entry name" value="MliC"/>
    <property type="match status" value="1"/>
</dbReference>
<dbReference type="RefSeq" id="WP_169662336.1">
    <property type="nucleotide sequence ID" value="NZ_CP076133.1"/>
</dbReference>
<dbReference type="KEGG" id="fya:KMW28_21365"/>
<organism evidence="7 8">
    <name type="scientific">Flammeovirga yaeyamensis</name>
    <dbReference type="NCBI Taxonomy" id="367791"/>
    <lineage>
        <taxon>Bacteria</taxon>
        <taxon>Pseudomonadati</taxon>
        <taxon>Bacteroidota</taxon>
        <taxon>Cytophagia</taxon>
        <taxon>Cytophagales</taxon>
        <taxon>Flammeovirgaceae</taxon>
        <taxon>Flammeovirga</taxon>
    </lineage>
</organism>
<dbReference type="SUPFAM" id="SSF141488">
    <property type="entry name" value="YdhA-like"/>
    <property type="match status" value="1"/>
</dbReference>
<evidence type="ECO:0000256" key="2">
    <source>
        <dbReference type="ARBA" id="ARBA00023136"/>
    </source>
</evidence>
<keyword evidence="3" id="KW-0564">Palmitate</keyword>
<evidence type="ECO:0000313" key="8">
    <source>
        <dbReference type="Proteomes" id="UP000678679"/>
    </source>
</evidence>
<evidence type="ECO:0000313" key="7">
    <source>
        <dbReference type="EMBL" id="QWG04974.1"/>
    </source>
</evidence>
<evidence type="ECO:0000256" key="4">
    <source>
        <dbReference type="ARBA" id="ARBA00023288"/>
    </source>
</evidence>
<dbReference type="Proteomes" id="UP000678679">
    <property type="component" value="Chromosome 2"/>
</dbReference>
<evidence type="ECO:0000256" key="5">
    <source>
        <dbReference type="SAM" id="SignalP"/>
    </source>
</evidence>
<dbReference type="Gene3D" id="2.40.128.200">
    <property type="match status" value="1"/>
</dbReference>
<dbReference type="AlphaFoldDB" id="A0AAX1NBN1"/>
<dbReference type="EMBL" id="CP076133">
    <property type="protein sequence ID" value="QWG04974.1"/>
    <property type="molecule type" value="Genomic_DNA"/>
</dbReference>
<keyword evidence="2" id="KW-0472">Membrane</keyword>
<dbReference type="InterPro" id="IPR018660">
    <property type="entry name" value="MliC"/>
</dbReference>
<feature type="domain" description="C-type lysozyme inhibitor" evidence="6">
    <location>
        <begin position="47"/>
        <end position="97"/>
    </location>
</feature>
<name>A0AAX1NBN1_9BACT</name>
<keyword evidence="8" id="KW-1185">Reference proteome</keyword>
<feature type="chain" id="PRO_5043410196" evidence="5">
    <location>
        <begin position="29"/>
        <end position="385"/>
    </location>
</feature>
<reference evidence="7 8" key="1">
    <citation type="submission" date="2021-05" db="EMBL/GenBank/DDBJ databases">
        <title>Comparative genomic studies on the polysaccharide-degrading batcterial strains of the Flammeovirga genus.</title>
        <authorList>
            <person name="Zewei F."/>
            <person name="Zheng Z."/>
            <person name="Yu L."/>
            <person name="Ruyue G."/>
            <person name="Yanhong M."/>
            <person name="Yuanyuan C."/>
            <person name="Jingyan G."/>
            <person name="Wenjun H."/>
        </authorList>
    </citation>
    <scope>NUCLEOTIDE SEQUENCE [LARGE SCALE GENOMIC DNA]</scope>
    <source>
        <strain evidence="7 8">NBRC:100898</strain>
    </source>
</reference>
<gene>
    <name evidence="7" type="ORF">KMW28_21365</name>
</gene>
<evidence type="ECO:0000256" key="1">
    <source>
        <dbReference type="ARBA" id="ARBA00022729"/>
    </source>
</evidence>
<protein>
    <submittedName>
        <fullName evidence="7">MliC family protein</fullName>
    </submittedName>
</protein>
<proteinExistence type="predicted"/>
<sequence>MVKYFCITICFLLGFLFYSCNTSSGNVAQETIEFSANHQDLKFLVSFEDDAINVKDKNNINYHLEHVQSGSGAKYSDGTHEFWIKGDDFIWSVNGKKICNGSISISEDQLIGDYASVKYKNRKEGYDWTGVRVSKFDDEKLNIKVRSRSDKKKPTCTLDVLAYKTKNGVYHAFVNGGKVLFKFHENSLDITSEKPDLMRFYCSGGGSFLNTYQKQNKPLDPKQVDQRTYAHYAEYMNIGFDISAITKKGKQEVIIQTLGLAHDDKITIPFEGTIVHTYVEDLDLDMSPDVVIVGRDKNKEGVLVAFSTNNKKSISQVTFNSIKEDAGLSEGYQGNDDFAIVETTLVQRFPFYENGKTAGKMKQIQYKLKHGEASKKFEVDRVIEF</sequence>
<evidence type="ECO:0000259" key="6">
    <source>
        <dbReference type="Pfam" id="PF09864"/>
    </source>
</evidence>
<dbReference type="PROSITE" id="PS51257">
    <property type="entry name" value="PROKAR_LIPOPROTEIN"/>
    <property type="match status" value="1"/>
</dbReference>
<evidence type="ECO:0000256" key="3">
    <source>
        <dbReference type="ARBA" id="ARBA00023139"/>
    </source>
</evidence>
<keyword evidence="4" id="KW-0449">Lipoprotein</keyword>
<dbReference type="InterPro" id="IPR036328">
    <property type="entry name" value="MliC_sf"/>
</dbReference>
<feature type="signal peptide" evidence="5">
    <location>
        <begin position="1"/>
        <end position="28"/>
    </location>
</feature>
<keyword evidence="1 5" id="KW-0732">Signal</keyword>